<feature type="domain" description="Macro" evidence="1">
    <location>
        <begin position="72"/>
        <end position="260"/>
    </location>
</feature>
<dbReference type="NCBIfam" id="NF003163">
    <property type="entry name" value="PRK04143.1"/>
    <property type="match status" value="1"/>
</dbReference>
<evidence type="ECO:0000313" key="3">
    <source>
        <dbReference type="Proteomes" id="UP000289794"/>
    </source>
</evidence>
<dbReference type="GO" id="GO:0016798">
    <property type="term" value="F:hydrolase activity, acting on glycosyl bonds"/>
    <property type="evidence" value="ECO:0007669"/>
    <property type="project" value="UniProtKB-KW"/>
</dbReference>
<dbReference type="CDD" id="cd02908">
    <property type="entry name" value="Macro_OAADPr_deacetylase"/>
    <property type="match status" value="1"/>
</dbReference>
<proteinExistence type="predicted"/>
<name>A0A4V0Z8D0_9FIRM</name>
<evidence type="ECO:0000313" key="2">
    <source>
        <dbReference type="EMBL" id="QBE99868.1"/>
    </source>
</evidence>
<dbReference type="InterPro" id="IPR002589">
    <property type="entry name" value="Macro_dom"/>
</dbReference>
<dbReference type="RefSeq" id="WP_130183145.1">
    <property type="nucleotide sequence ID" value="NZ_CP035945.1"/>
</dbReference>
<keyword evidence="2" id="KW-0378">Hydrolase</keyword>
<dbReference type="PANTHER" id="PTHR11106">
    <property type="entry name" value="GANGLIOSIDE INDUCED DIFFERENTIATION ASSOCIATED PROTEIN 2-RELATED"/>
    <property type="match status" value="1"/>
</dbReference>
<dbReference type="SMART" id="SM00506">
    <property type="entry name" value="A1pp"/>
    <property type="match status" value="1"/>
</dbReference>
<dbReference type="EMBL" id="CP035945">
    <property type="protein sequence ID" value="QBE99868.1"/>
    <property type="molecule type" value="Genomic_DNA"/>
</dbReference>
<dbReference type="PROSITE" id="PS51154">
    <property type="entry name" value="MACRO"/>
    <property type="match status" value="1"/>
</dbReference>
<protein>
    <submittedName>
        <fullName evidence="2">Protein-ADP-ribose hydrolase</fullName>
        <ecNumber evidence="2">3.2.1.-</ecNumber>
    </submittedName>
</protein>
<dbReference type="PANTHER" id="PTHR11106:SF27">
    <property type="entry name" value="MACRO DOMAIN-CONTAINING PROTEIN"/>
    <property type="match status" value="1"/>
</dbReference>
<dbReference type="Gene3D" id="3.40.220.10">
    <property type="entry name" value="Leucine Aminopeptidase, subunit E, domain 1"/>
    <property type="match status" value="1"/>
</dbReference>
<dbReference type="Proteomes" id="UP000289794">
    <property type="component" value="Chromosome"/>
</dbReference>
<accession>A0A4V0Z8D0</accession>
<dbReference type="SUPFAM" id="SSF52949">
    <property type="entry name" value="Macro domain-like"/>
    <property type="match status" value="1"/>
</dbReference>
<dbReference type="InterPro" id="IPR043472">
    <property type="entry name" value="Macro_dom-like"/>
</dbReference>
<dbReference type="Pfam" id="PF01661">
    <property type="entry name" value="Macro"/>
    <property type="match status" value="1"/>
</dbReference>
<keyword evidence="2" id="KW-0326">Glycosidase</keyword>
<reference evidence="2 3" key="1">
    <citation type="submission" date="2019-01" db="EMBL/GenBank/DDBJ databases">
        <title>PMF-metabolizing Aryl O-demethylase.</title>
        <authorList>
            <person name="Kim M."/>
        </authorList>
    </citation>
    <scope>NUCLEOTIDE SEQUENCE [LARGE SCALE GENOMIC DNA]</scope>
    <source>
        <strain evidence="2 3">PMF1</strain>
    </source>
</reference>
<organism evidence="2 3">
    <name type="scientific">Blautia producta</name>
    <dbReference type="NCBI Taxonomy" id="33035"/>
    <lineage>
        <taxon>Bacteria</taxon>
        <taxon>Bacillati</taxon>
        <taxon>Bacillota</taxon>
        <taxon>Clostridia</taxon>
        <taxon>Lachnospirales</taxon>
        <taxon>Lachnospiraceae</taxon>
        <taxon>Blautia</taxon>
    </lineage>
</organism>
<evidence type="ECO:0000259" key="1">
    <source>
        <dbReference type="PROSITE" id="PS51154"/>
    </source>
</evidence>
<sequence>MNQRERRIYLINALMEELPEYKAIRIPDDDRGQQRLLRTLFNVRPPFPASAEFLEIQDAYLSERIRERGITDVSQLKASKTNDRVYLWQGDITTLMCDAIVNAANSALLGCFQPCHSCIDNIVHSLSGVQLRIKCNEIMEAQGHDETTGAAKITPGYNLPCKYVLHTVGPIISGKLQNKDCELLANCYRSCLELAAANEIQSIAFCCISTGVFHFPQNKAAEIAVETVLKFLDENQSLKQVIFNVFTDEDLKIYSRLLEN</sequence>
<dbReference type="AlphaFoldDB" id="A0A4V0Z8D0"/>
<dbReference type="EC" id="3.2.1.-" evidence="2"/>
<dbReference type="KEGG" id="bpro:PMF13cell1_05462"/>
<gene>
    <name evidence="2" type="ORF">PMF13cell1_05462</name>
</gene>